<comment type="caution">
    <text evidence="1">The sequence shown here is derived from an EMBL/GenBank/DDBJ whole genome shotgun (WGS) entry which is preliminary data.</text>
</comment>
<dbReference type="Proteomes" id="UP000789759">
    <property type="component" value="Unassembled WGS sequence"/>
</dbReference>
<dbReference type="EMBL" id="CAJVQA010014265">
    <property type="protein sequence ID" value="CAG8730089.1"/>
    <property type="molecule type" value="Genomic_DNA"/>
</dbReference>
<reference evidence="1" key="1">
    <citation type="submission" date="2021-06" db="EMBL/GenBank/DDBJ databases">
        <authorList>
            <person name="Kallberg Y."/>
            <person name="Tangrot J."/>
            <person name="Rosling A."/>
        </authorList>
    </citation>
    <scope>NUCLEOTIDE SEQUENCE</scope>
    <source>
        <strain evidence="1">FL966</strain>
    </source>
</reference>
<gene>
    <name evidence="1" type="ORF">CPELLU_LOCUS13438</name>
</gene>
<protein>
    <submittedName>
        <fullName evidence="1">20777_t:CDS:1</fullName>
    </submittedName>
</protein>
<dbReference type="AlphaFoldDB" id="A0A9N9ID92"/>
<dbReference type="OrthoDB" id="2427573at2759"/>
<organism evidence="1 2">
    <name type="scientific">Cetraspora pellucida</name>
    <dbReference type="NCBI Taxonomy" id="1433469"/>
    <lineage>
        <taxon>Eukaryota</taxon>
        <taxon>Fungi</taxon>
        <taxon>Fungi incertae sedis</taxon>
        <taxon>Mucoromycota</taxon>
        <taxon>Glomeromycotina</taxon>
        <taxon>Glomeromycetes</taxon>
        <taxon>Diversisporales</taxon>
        <taxon>Gigasporaceae</taxon>
        <taxon>Cetraspora</taxon>
    </lineage>
</organism>
<feature type="non-terminal residue" evidence="1">
    <location>
        <position position="1"/>
    </location>
</feature>
<name>A0A9N9ID92_9GLOM</name>
<accession>A0A9N9ID92</accession>
<evidence type="ECO:0000313" key="1">
    <source>
        <dbReference type="EMBL" id="CAG8730089.1"/>
    </source>
</evidence>
<keyword evidence="2" id="KW-1185">Reference proteome</keyword>
<proteinExistence type="predicted"/>
<sequence length="155" mass="17789">TTRSVDVPPTRYGSDNKVLSPKDAYLNSELIVVGAAYTADRKLKQSYTEIKKLDKAKAREEILIYAEEEVERLFATNVTHSNKEDVLQRAKRAARFLIDEYFDMEDKIDEYCISPTRYGSDSEKSLSNNLENSDNDKTINIDLLKLKRLKDDSKS</sequence>
<evidence type="ECO:0000313" key="2">
    <source>
        <dbReference type="Proteomes" id="UP000789759"/>
    </source>
</evidence>